<organism evidence="2">
    <name type="scientific">Arundo donax</name>
    <name type="common">Giant reed</name>
    <name type="synonym">Donax arundinaceus</name>
    <dbReference type="NCBI Taxonomy" id="35708"/>
    <lineage>
        <taxon>Eukaryota</taxon>
        <taxon>Viridiplantae</taxon>
        <taxon>Streptophyta</taxon>
        <taxon>Embryophyta</taxon>
        <taxon>Tracheophyta</taxon>
        <taxon>Spermatophyta</taxon>
        <taxon>Magnoliopsida</taxon>
        <taxon>Liliopsida</taxon>
        <taxon>Poales</taxon>
        <taxon>Poaceae</taxon>
        <taxon>PACMAD clade</taxon>
        <taxon>Arundinoideae</taxon>
        <taxon>Arundineae</taxon>
        <taxon>Arundo</taxon>
    </lineage>
</organism>
<accession>A0A0A9ADJ9</accession>
<proteinExistence type="predicted"/>
<dbReference type="AlphaFoldDB" id="A0A0A9ADJ9"/>
<name>A0A0A9ADJ9_ARUDO</name>
<dbReference type="InterPro" id="IPR058017">
    <property type="entry name" value="At3g28540-like_C"/>
</dbReference>
<reference evidence="2" key="2">
    <citation type="journal article" date="2015" name="Data Brief">
        <title>Shoot transcriptome of the giant reed, Arundo donax.</title>
        <authorList>
            <person name="Barrero R.A."/>
            <person name="Guerrero F.D."/>
            <person name="Moolhuijzen P."/>
            <person name="Goolsby J.A."/>
            <person name="Tidwell J."/>
            <person name="Bellgard S.E."/>
            <person name="Bellgard M.I."/>
        </authorList>
    </citation>
    <scope>NUCLEOTIDE SEQUENCE</scope>
    <source>
        <tissue evidence="2">Shoot tissue taken approximately 20 cm above the soil surface</tissue>
    </source>
</reference>
<dbReference type="Pfam" id="PF25568">
    <property type="entry name" value="AAA_lid_At3g28540"/>
    <property type="match status" value="1"/>
</dbReference>
<protein>
    <recommendedName>
        <fullName evidence="1">AAA+ ATPase At3g28540-like C-terminal domain-containing protein</fullName>
    </recommendedName>
</protein>
<evidence type="ECO:0000259" key="1">
    <source>
        <dbReference type="Pfam" id="PF25568"/>
    </source>
</evidence>
<sequence length="54" mass="5748">MFPEIQDLLAEVEATAAEVSEMLLLSEDAGVALLGVAKFLIEKKKKKQASGDGN</sequence>
<dbReference type="EMBL" id="GBRH01248709">
    <property type="protein sequence ID" value="JAD49186.1"/>
    <property type="molecule type" value="Transcribed_RNA"/>
</dbReference>
<feature type="domain" description="AAA+ ATPase At3g28540-like C-terminal" evidence="1">
    <location>
        <begin position="1"/>
        <end position="49"/>
    </location>
</feature>
<evidence type="ECO:0000313" key="2">
    <source>
        <dbReference type="EMBL" id="JAD49186.1"/>
    </source>
</evidence>
<reference evidence="2" key="1">
    <citation type="submission" date="2014-09" db="EMBL/GenBank/DDBJ databases">
        <authorList>
            <person name="Magalhaes I.L.F."/>
            <person name="Oliveira U."/>
            <person name="Santos F.R."/>
            <person name="Vidigal T.H.D.A."/>
            <person name="Brescovit A.D."/>
            <person name="Santos A.J."/>
        </authorList>
    </citation>
    <scope>NUCLEOTIDE SEQUENCE</scope>
    <source>
        <tissue evidence="2">Shoot tissue taken approximately 20 cm above the soil surface</tissue>
    </source>
</reference>